<dbReference type="Gene3D" id="3.10.180.10">
    <property type="entry name" value="2,3-Dihydroxybiphenyl 1,2-Dioxygenase, domain 1"/>
    <property type="match status" value="1"/>
</dbReference>
<proteinExistence type="predicted"/>
<protein>
    <submittedName>
        <fullName evidence="1">Methylmalonyl-CoA/ethylmalonyl-CoA epimerase</fullName>
    </submittedName>
</protein>
<gene>
    <name evidence="1" type="ORF">DFR58_1333</name>
</gene>
<reference evidence="1 2" key="1">
    <citation type="submission" date="2018-07" db="EMBL/GenBank/DDBJ databases">
        <title>Genomic Encyclopedia of Type Strains, Phase IV (KMG-IV): sequencing the most valuable type-strain genomes for metagenomic binning, comparative biology and taxonomic classification.</title>
        <authorList>
            <person name="Goeker M."/>
        </authorList>
    </citation>
    <scope>NUCLEOTIDE SEQUENCE [LARGE SCALE GENOMIC DNA]</scope>
    <source>
        <strain evidence="1 2">DSM 27016</strain>
    </source>
</reference>
<dbReference type="Pfam" id="PF13669">
    <property type="entry name" value="Glyoxalase_4"/>
    <property type="match status" value="1"/>
</dbReference>
<dbReference type="OrthoDB" id="9788468at2"/>
<evidence type="ECO:0000313" key="1">
    <source>
        <dbReference type="EMBL" id="RCX09864.1"/>
    </source>
</evidence>
<comment type="caution">
    <text evidence="1">The sequence shown here is derived from an EMBL/GenBank/DDBJ whole genome shotgun (WGS) entry which is preliminary data.</text>
</comment>
<dbReference type="AlphaFoldDB" id="A0A369AQY4"/>
<sequence>MESQFKKLLQIGVIVEDIEAAIKQYEENFGIGPWKTGRLGPDTMPKLYVDGKPGDLEFKMAFCHCFGLEIELIQPVSESAYSKWLKEHGPGIHHIAVMTKDSFKDVIAKNKELTGKDPWVWAKDTGAPEGRNLEFAYLDLTKQLGLFVEVYPEHVEKHHEGNIGGHSF</sequence>
<keyword evidence="2" id="KW-1185">Reference proteome</keyword>
<organism evidence="1 2">
    <name type="scientific">Anaerobacterium chartisolvens</name>
    <dbReference type="NCBI Taxonomy" id="1297424"/>
    <lineage>
        <taxon>Bacteria</taxon>
        <taxon>Bacillati</taxon>
        <taxon>Bacillota</taxon>
        <taxon>Clostridia</taxon>
        <taxon>Eubacteriales</taxon>
        <taxon>Oscillospiraceae</taxon>
        <taxon>Anaerobacterium</taxon>
    </lineage>
</organism>
<dbReference type="EMBL" id="QPJT01000033">
    <property type="protein sequence ID" value="RCX09864.1"/>
    <property type="molecule type" value="Genomic_DNA"/>
</dbReference>
<dbReference type="SUPFAM" id="SSF54593">
    <property type="entry name" value="Glyoxalase/Bleomycin resistance protein/Dihydroxybiphenyl dioxygenase"/>
    <property type="match status" value="1"/>
</dbReference>
<dbReference type="RefSeq" id="WP_114299689.1">
    <property type="nucleotide sequence ID" value="NZ_QPJT01000033.1"/>
</dbReference>
<dbReference type="Proteomes" id="UP000253034">
    <property type="component" value="Unassembled WGS sequence"/>
</dbReference>
<accession>A0A369AQY4</accession>
<evidence type="ECO:0000313" key="2">
    <source>
        <dbReference type="Proteomes" id="UP000253034"/>
    </source>
</evidence>
<name>A0A369AQY4_9FIRM</name>
<dbReference type="InterPro" id="IPR029068">
    <property type="entry name" value="Glyas_Bleomycin-R_OHBP_Dase"/>
</dbReference>